<keyword evidence="12" id="KW-1185">Reference proteome</keyword>
<evidence type="ECO:0000256" key="2">
    <source>
        <dbReference type="ARBA" id="ARBA00004184"/>
    </source>
</evidence>
<comment type="function">
    <text evidence="1 9">Produces ATP from ADP in the presence of a proton gradient across the membrane.</text>
</comment>
<dbReference type="InterPro" id="IPR036771">
    <property type="entry name" value="ATPsynth_dsu/esu_N"/>
</dbReference>
<accession>F1ZAA9</accession>
<dbReference type="STRING" id="983920.Y88_0539"/>
<dbReference type="EMBL" id="AEWJ01000041">
    <property type="protein sequence ID" value="EGD58483.1"/>
    <property type="molecule type" value="Genomic_DNA"/>
</dbReference>
<feature type="domain" description="ATP synthase F1 complex delta/epsilon subunit N-terminal" evidence="10">
    <location>
        <begin position="5"/>
        <end position="83"/>
    </location>
</feature>
<dbReference type="InterPro" id="IPR020546">
    <property type="entry name" value="ATP_synth_F1_dsu/esu_N"/>
</dbReference>
<evidence type="ECO:0000256" key="4">
    <source>
        <dbReference type="ARBA" id="ARBA00022448"/>
    </source>
</evidence>
<dbReference type="HAMAP" id="MF_00530">
    <property type="entry name" value="ATP_synth_epsil_bac"/>
    <property type="match status" value="1"/>
</dbReference>
<keyword evidence="5 9" id="KW-0375">Hydrogen ion transport</keyword>
<dbReference type="eggNOG" id="COG0355">
    <property type="taxonomic scope" value="Bacteria"/>
</dbReference>
<dbReference type="OrthoDB" id="272739at2"/>
<sequence>MRAPLHLTIATPTQMLVDCDDVVALRAEDETGSFGILPGHAAFLTVLPASVVRWRLSDGSEKVCALRAGVLSVRDGQVAIAAREGVPGGALADLAGDVLHAQEGETDADRRARAEQTRLHARAVRQMVHYLMPDGGSSGGNWS</sequence>
<evidence type="ECO:0000256" key="7">
    <source>
        <dbReference type="ARBA" id="ARBA00023136"/>
    </source>
</evidence>
<dbReference type="InterPro" id="IPR001469">
    <property type="entry name" value="ATP_synth_F1_dsu/esu"/>
</dbReference>
<dbReference type="InParanoid" id="F1ZAA9"/>
<dbReference type="GO" id="GO:0005524">
    <property type="term" value="F:ATP binding"/>
    <property type="evidence" value="ECO:0007669"/>
    <property type="project" value="UniProtKB-UniRule"/>
</dbReference>
<keyword evidence="9" id="KW-1003">Cell membrane</keyword>
<proteinExistence type="inferred from homology"/>
<dbReference type="RefSeq" id="WP_008066728.1">
    <property type="nucleotide sequence ID" value="NZ_AQWK01000002.1"/>
</dbReference>
<evidence type="ECO:0000259" key="10">
    <source>
        <dbReference type="Pfam" id="PF02823"/>
    </source>
</evidence>
<comment type="subcellular location">
    <subcellularLocation>
        <location evidence="9">Cell membrane</location>
        <topology evidence="9">Peripheral membrane protein</topology>
    </subcellularLocation>
    <subcellularLocation>
        <location evidence="2">Endomembrane system</location>
        <topology evidence="2">Peripheral membrane protein</topology>
    </subcellularLocation>
</comment>
<dbReference type="Proteomes" id="UP000004728">
    <property type="component" value="Unassembled WGS sequence"/>
</dbReference>
<dbReference type="GO" id="GO:0046933">
    <property type="term" value="F:proton-transporting ATP synthase activity, rotational mechanism"/>
    <property type="evidence" value="ECO:0007669"/>
    <property type="project" value="UniProtKB-UniRule"/>
</dbReference>
<gene>
    <name evidence="9" type="primary">atpC</name>
    <name evidence="11" type="ORF">Y88_0539</name>
</gene>
<dbReference type="Gene3D" id="2.60.15.10">
    <property type="entry name" value="F0F1 ATP synthase delta/epsilon subunit, N-terminal"/>
    <property type="match status" value="1"/>
</dbReference>
<keyword evidence="7 9" id="KW-0472">Membrane</keyword>
<comment type="subunit">
    <text evidence="9">F-type ATPases have 2 components, CF(1) - the catalytic core - and CF(0) - the membrane proton channel. CF(1) has five subunits: alpha(3), beta(3), gamma(1), delta(1), epsilon(1). CF(0) has three main subunits: a, b and c.</text>
</comment>
<evidence type="ECO:0000256" key="5">
    <source>
        <dbReference type="ARBA" id="ARBA00022781"/>
    </source>
</evidence>
<evidence type="ECO:0000256" key="3">
    <source>
        <dbReference type="ARBA" id="ARBA00005712"/>
    </source>
</evidence>
<dbReference type="HOGENOM" id="CLU_149174_0_0_5"/>
<evidence type="ECO:0000313" key="12">
    <source>
        <dbReference type="Proteomes" id="UP000004728"/>
    </source>
</evidence>
<dbReference type="SUPFAM" id="SSF51344">
    <property type="entry name" value="Epsilon subunit of F1F0-ATP synthase N-terminal domain"/>
    <property type="match status" value="1"/>
</dbReference>
<evidence type="ECO:0000256" key="9">
    <source>
        <dbReference type="HAMAP-Rule" id="MF_00530"/>
    </source>
</evidence>
<keyword evidence="4 9" id="KW-0813">Transport</keyword>
<keyword evidence="6 9" id="KW-0406">Ion transport</keyword>
<dbReference type="AlphaFoldDB" id="F1ZAA9"/>
<evidence type="ECO:0000256" key="8">
    <source>
        <dbReference type="ARBA" id="ARBA00023196"/>
    </source>
</evidence>
<comment type="similarity">
    <text evidence="3 9">Belongs to the ATPase epsilon chain family.</text>
</comment>
<reference evidence="11 12" key="1">
    <citation type="journal article" date="2012" name="J. Bacteriol.">
        <title>Draft Genome Sequence of Novosphingobium nitrogenifigens Y88T.</title>
        <authorList>
            <person name="Strabala T.J."/>
            <person name="Macdonald L."/>
            <person name="Liu V."/>
            <person name="Smit A.M."/>
        </authorList>
    </citation>
    <scope>NUCLEOTIDE SEQUENCE [LARGE SCALE GENOMIC DNA]</scope>
    <source>
        <strain evidence="11 12">DSM 19370</strain>
    </source>
</reference>
<comment type="caution">
    <text evidence="11">The sequence shown here is derived from an EMBL/GenBank/DDBJ whole genome shotgun (WGS) entry which is preliminary data.</text>
</comment>
<dbReference type="Pfam" id="PF02823">
    <property type="entry name" value="ATP-synt_DE_N"/>
    <property type="match status" value="1"/>
</dbReference>
<protein>
    <recommendedName>
        <fullName evidence="9">ATP synthase epsilon chain</fullName>
    </recommendedName>
    <alternativeName>
        <fullName evidence="9">ATP synthase F1 sector epsilon subunit</fullName>
    </alternativeName>
    <alternativeName>
        <fullName evidence="9">F-ATPase epsilon subunit</fullName>
    </alternativeName>
</protein>
<dbReference type="CDD" id="cd12152">
    <property type="entry name" value="F1-ATPase_delta"/>
    <property type="match status" value="1"/>
</dbReference>
<keyword evidence="9" id="KW-0066">ATP synthesis</keyword>
<dbReference type="GO" id="GO:0012505">
    <property type="term" value="C:endomembrane system"/>
    <property type="evidence" value="ECO:0007669"/>
    <property type="project" value="UniProtKB-SubCell"/>
</dbReference>
<dbReference type="NCBIfam" id="NF009981">
    <property type="entry name" value="PRK13447.1"/>
    <property type="match status" value="1"/>
</dbReference>
<name>F1ZAA9_9SPHN</name>
<dbReference type="GO" id="GO:0005886">
    <property type="term" value="C:plasma membrane"/>
    <property type="evidence" value="ECO:0007669"/>
    <property type="project" value="UniProtKB-SubCell"/>
</dbReference>
<keyword evidence="8 9" id="KW-0139">CF(1)</keyword>
<evidence type="ECO:0000313" key="11">
    <source>
        <dbReference type="EMBL" id="EGD58483.1"/>
    </source>
</evidence>
<organism evidence="11 12">
    <name type="scientific">Novosphingobium nitrogenifigens DSM 19370</name>
    <dbReference type="NCBI Taxonomy" id="983920"/>
    <lineage>
        <taxon>Bacteria</taxon>
        <taxon>Pseudomonadati</taxon>
        <taxon>Pseudomonadota</taxon>
        <taxon>Alphaproteobacteria</taxon>
        <taxon>Sphingomonadales</taxon>
        <taxon>Sphingomonadaceae</taxon>
        <taxon>Novosphingobium</taxon>
    </lineage>
</organism>
<dbReference type="GO" id="GO:0045259">
    <property type="term" value="C:proton-transporting ATP synthase complex"/>
    <property type="evidence" value="ECO:0007669"/>
    <property type="project" value="UniProtKB-KW"/>
</dbReference>
<evidence type="ECO:0000256" key="6">
    <source>
        <dbReference type="ARBA" id="ARBA00023065"/>
    </source>
</evidence>
<evidence type="ECO:0000256" key="1">
    <source>
        <dbReference type="ARBA" id="ARBA00003543"/>
    </source>
</evidence>